<reference evidence="2 3" key="1">
    <citation type="journal article" date="2014" name="Int. J. Syst. Evol. Microbiol.">
        <title>Complete genome sequence of Corynebacterium casei LMG S-19264T (=DSM 44701T), isolated from a smear-ripened cheese.</title>
        <authorList>
            <consortium name="US DOE Joint Genome Institute (JGI-PGF)"/>
            <person name="Walter F."/>
            <person name="Albersmeier A."/>
            <person name="Kalinowski J."/>
            <person name="Ruckert C."/>
        </authorList>
    </citation>
    <scope>NUCLEOTIDE SEQUENCE [LARGE SCALE GENOMIC DNA]</scope>
    <source>
        <strain evidence="2 3">KCTC 19473</strain>
    </source>
</reference>
<keyword evidence="1" id="KW-0812">Transmembrane</keyword>
<comment type="caution">
    <text evidence="2">The sequence shown here is derived from an EMBL/GenBank/DDBJ whole genome shotgun (WGS) entry which is preliminary data.</text>
</comment>
<name>A0A918XCC3_9ACTN</name>
<dbReference type="RefSeq" id="WP_017577425.1">
    <property type="nucleotide sequence ID" value="NZ_BMXL01000008.1"/>
</dbReference>
<sequence>MNSYYAGWMNLVLGLLWAGWGITRFFLVGPSMDLVWHLFMALAFSGIGLFWFRDHRYEQHQETSSSTDPEEPTA</sequence>
<feature type="transmembrane region" description="Helical" evidence="1">
    <location>
        <begin position="34"/>
        <end position="52"/>
    </location>
</feature>
<proteinExistence type="predicted"/>
<dbReference type="EMBL" id="BMXL01000008">
    <property type="protein sequence ID" value="GHD24427.1"/>
    <property type="molecule type" value="Genomic_DNA"/>
</dbReference>
<organism evidence="2 3">
    <name type="scientific">Nocardiopsis kunsanensis</name>
    <dbReference type="NCBI Taxonomy" id="141693"/>
    <lineage>
        <taxon>Bacteria</taxon>
        <taxon>Bacillati</taxon>
        <taxon>Actinomycetota</taxon>
        <taxon>Actinomycetes</taxon>
        <taxon>Streptosporangiales</taxon>
        <taxon>Nocardiopsidaceae</taxon>
        <taxon>Nocardiopsis</taxon>
    </lineage>
</organism>
<gene>
    <name evidence="2" type="ORF">GCM10007147_20430</name>
</gene>
<feature type="transmembrane region" description="Helical" evidence="1">
    <location>
        <begin position="7"/>
        <end position="28"/>
    </location>
</feature>
<evidence type="ECO:0000256" key="1">
    <source>
        <dbReference type="SAM" id="Phobius"/>
    </source>
</evidence>
<dbReference type="Proteomes" id="UP000654947">
    <property type="component" value="Unassembled WGS sequence"/>
</dbReference>
<keyword evidence="3" id="KW-1185">Reference proteome</keyword>
<evidence type="ECO:0000313" key="2">
    <source>
        <dbReference type="EMBL" id="GHD24427.1"/>
    </source>
</evidence>
<accession>A0A918XCC3</accession>
<keyword evidence="1" id="KW-0472">Membrane</keyword>
<dbReference type="AlphaFoldDB" id="A0A918XCC3"/>
<protein>
    <submittedName>
        <fullName evidence="2">Uncharacterized protein</fullName>
    </submittedName>
</protein>
<keyword evidence="1" id="KW-1133">Transmembrane helix</keyword>
<evidence type="ECO:0000313" key="3">
    <source>
        <dbReference type="Proteomes" id="UP000654947"/>
    </source>
</evidence>